<comment type="caution">
    <text evidence="1">The sequence shown here is derived from an EMBL/GenBank/DDBJ whole genome shotgun (WGS) entry which is preliminary data.</text>
</comment>
<evidence type="ECO:0000313" key="1">
    <source>
        <dbReference type="EMBL" id="GAA0159554.1"/>
    </source>
</evidence>
<dbReference type="EMBL" id="BAABME010003629">
    <property type="protein sequence ID" value="GAA0159554.1"/>
    <property type="molecule type" value="Genomic_DNA"/>
</dbReference>
<dbReference type="PANTHER" id="PTHR31293:SF12">
    <property type="entry name" value="RNI-LIKE SUPERFAMILY PROTEIN"/>
    <property type="match status" value="1"/>
</dbReference>
<dbReference type="PANTHER" id="PTHR31293">
    <property type="entry name" value="RNI-LIKE SUPERFAMILY PROTEIN"/>
    <property type="match status" value="1"/>
</dbReference>
<evidence type="ECO:0000313" key="2">
    <source>
        <dbReference type="Proteomes" id="UP001454036"/>
    </source>
</evidence>
<gene>
    <name evidence="1" type="ORF">LIER_16302</name>
</gene>
<proteinExistence type="predicted"/>
<accession>A0AAV3Q663</accession>
<protein>
    <recommendedName>
        <fullName evidence="3">F-box domain-containing protein</fullName>
    </recommendedName>
</protein>
<name>A0AAV3Q663_LITER</name>
<sequence length="99" mass="11276">MAKAAKSGNSCDEDRISNLPDGIRCDILAFLGTKDAVSTTIYEETKYKRVEFARSVNKVLLSHNVPVLKRFSLDCKRFSRLYDVHSWVCMAILKNFICI</sequence>
<evidence type="ECO:0008006" key="3">
    <source>
        <dbReference type="Google" id="ProtNLM"/>
    </source>
</evidence>
<organism evidence="1 2">
    <name type="scientific">Lithospermum erythrorhizon</name>
    <name type="common">Purple gromwell</name>
    <name type="synonym">Lithospermum officinale var. erythrorhizon</name>
    <dbReference type="NCBI Taxonomy" id="34254"/>
    <lineage>
        <taxon>Eukaryota</taxon>
        <taxon>Viridiplantae</taxon>
        <taxon>Streptophyta</taxon>
        <taxon>Embryophyta</taxon>
        <taxon>Tracheophyta</taxon>
        <taxon>Spermatophyta</taxon>
        <taxon>Magnoliopsida</taxon>
        <taxon>eudicotyledons</taxon>
        <taxon>Gunneridae</taxon>
        <taxon>Pentapetalae</taxon>
        <taxon>asterids</taxon>
        <taxon>lamiids</taxon>
        <taxon>Boraginales</taxon>
        <taxon>Boraginaceae</taxon>
        <taxon>Boraginoideae</taxon>
        <taxon>Lithospermeae</taxon>
        <taxon>Lithospermum</taxon>
    </lineage>
</organism>
<reference evidence="1 2" key="1">
    <citation type="submission" date="2024-01" db="EMBL/GenBank/DDBJ databases">
        <title>The complete chloroplast genome sequence of Lithospermum erythrorhizon: insights into the phylogenetic relationship among Boraginaceae species and the maternal lineages of purple gromwells.</title>
        <authorList>
            <person name="Okada T."/>
            <person name="Watanabe K."/>
        </authorList>
    </citation>
    <scope>NUCLEOTIDE SEQUENCE [LARGE SCALE GENOMIC DNA]</scope>
</reference>
<dbReference type="InterPro" id="IPR055294">
    <property type="entry name" value="FBL60-like"/>
</dbReference>
<dbReference type="AlphaFoldDB" id="A0AAV3Q663"/>
<dbReference type="Proteomes" id="UP001454036">
    <property type="component" value="Unassembled WGS sequence"/>
</dbReference>
<keyword evidence="2" id="KW-1185">Reference proteome</keyword>